<keyword evidence="2" id="KW-0378">Hydrolase</keyword>
<gene>
    <name evidence="2" type="ORF">ADIS_3195</name>
</gene>
<name>R7ZPQ2_9BACT</name>
<proteinExistence type="predicted"/>
<dbReference type="Gene3D" id="3.60.15.10">
    <property type="entry name" value="Ribonuclease Z/Hydroxyacylglutathione hydrolase-like"/>
    <property type="match status" value="1"/>
</dbReference>
<dbReference type="PANTHER" id="PTHR42663">
    <property type="entry name" value="HYDROLASE C777.06C-RELATED-RELATED"/>
    <property type="match status" value="1"/>
</dbReference>
<protein>
    <submittedName>
        <fullName evidence="2">Metal-dependent hydrolases of the beta-lactamase superfamily I</fullName>
    </submittedName>
</protein>
<dbReference type="PATRIC" id="fig|1288963.3.peg.3188"/>
<dbReference type="SMART" id="SM00849">
    <property type="entry name" value="Lactamase_B"/>
    <property type="match status" value="1"/>
</dbReference>
<dbReference type="GO" id="GO:0016787">
    <property type="term" value="F:hydrolase activity"/>
    <property type="evidence" value="ECO:0007669"/>
    <property type="project" value="UniProtKB-KW"/>
</dbReference>
<dbReference type="STRING" id="1232681.ADIS_3195"/>
<evidence type="ECO:0000313" key="2">
    <source>
        <dbReference type="EMBL" id="EON76067.1"/>
    </source>
</evidence>
<reference evidence="2 3" key="1">
    <citation type="submission" date="2013-02" db="EMBL/GenBank/DDBJ databases">
        <title>A novel strain isolated from Lonar lake, Maharashtra, India.</title>
        <authorList>
            <person name="Singh A."/>
        </authorList>
    </citation>
    <scope>NUCLEOTIDE SEQUENCE [LARGE SCALE GENOMIC DNA]</scope>
    <source>
        <strain evidence="2 3">AK24</strain>
    </source>
</reference>
<feature type="domain" description="Metallo-beta-lactamase" evidence="1">
    <location>
        <begin position="34"/>
        <end position="223"/>
    </location>
</feature>
<evidence type="ECO:0000313" key="3">
    <source>
        <dbReference type="Proteomes" id="UP000013909"/>
    </source>
</evidence>
<sequence length="253" mass="28497">MKVTFLGTGTSQGVPVIGCACGVCRSLDFRDKRLRTSVHIEVGGKSFVIDTGPDFRAQMLREGVERLDAVIYTHEHKDHTAGMDDIRPFNYKQGADIPIYGTQKVIDQLKAEFSYVFASKKYPGVPGVKVHEITDQPFEIQGVKFTPIEVMHHKIPVFGYRIRDFVYITDANRIDSSQIDKIRGCGVLVLNALQIQPHISHFTLDEALEMVELINPVKTYFTHISHRLGTVREVEKRLPNAVSLAYDGLQINL</sequence>
<organism evidence="2 3">
    <name type="scientific">Lunatimonas lonarensis</name>
    <dbReference type="NCBI Taxonomy" id="1232681"/>
    <lineage>
        <taxon>Bacteria</taxon>
        <taxon>Pseudomonadati</taxon>
        <taxon>Bacteroidota</taxon>
        <taxon>Cytophagia</taxon>
        <taxon>Cytophagales</taxon>
        <taxon>Cyclobacteriaceae</taxon>
    </lineage>
</organism>
<dbReference type="PANTHER" id="PTHR42663:SF6">
    <property type="entry name" value="HYDROLASE C777.06C-RELATED"/>
    <property type="match status" value="1"/>
</dbReference>
<keyword evidence="3" id="KW-1185">Reference proteome</keyword>
<comment type="caution">
    <text evidence="2">The sequence shown here is derived from an EMBL/GenBank/DDBJ whole genome shotgun (WGS) entry which is preliminary data.</text>
</comment>
<dbReference type="EMBL" id="AQHR01000088">
    <property type="protein sequence ID" value="EON76067.1"/>
    <property type="molecule type" value="Genomic_DNA"/>
</dbReference>
<dbReference type="InterPro" id="IPR001279">
    <property type="entry name" value="Metallo-B-lactamas"/>
</dbReference>
<dbReference type="OrthoDB" id="9781189at2"/>
<dbReference type="Pfam" id="PF12706">
    <property type="entry name" value="Lactamase_B_2"/>
    <property type="match status" value="1"/>
</dbReference>
<dbReference type="PROSITE" id="PS51257">
    <property type="entry name" value="PROKAR_LIPOPROTEIN"/>
    <property type="match status" value="1"/>
</dbReference>
<accession>R7ZPQ2</accession>
<evidence type="ECO:0000259" key="1">
    <source>
        <dbReference type="SMART" id="SM00849"/>
    </source>
</evidence>
<dbReference type="Proteomes" id="UP000013909">
    <property type="component" value="Unassembled WGS sequence"/>
</dbReference>
<dbReference type="RefSeq" id="WP_010855328.1">
    <property type="nucleotide sequence ID" value="NZ_AQHR01000088.1"/>
</dbReference>
<dbReference type="CDD" id="cd16279">
    <property type="entry name" value="metallo-hydrolase-like_MBL-fold"/>
    <property type="match status" value="1"/>
</dbReference>
<dbReference type="InterPro" id="IPR036866">
    <property type="entry name" value="RibonucZ/Hydroxyglut_hydro"/>
</dbReference>
<dbReference type="SUPFAM" id="SSF56281">
    <property type="entry name" value="Metallo-hydrolase/oxidoreductase"/>
    <property type="match status" value="1"/>
</dbReference>
<dbReference type="AlphaFoldDB" id="R7ZPQ2"/>